<dbReference type="Gene3D" id="3.90.70.10">
    <property type="entry name" value="Cysteine proteinases"/>
    <property type="match status" value="1"/>
</dbReference>
<proteinExistence type="predicted"/>
<accession>A0A8H3F953</accession>
<gene>
    <name evidence="3" type="ORF">IMSHALPRED_004591</name>
</gene>
<feature type="domain" description="USP" evidence="2">
    <location>
        <begin position="1"/>
        <end position="73"/>
    </location>
</feature>
<comment type="caution">
    <text evidence="3">The sequence shown here is derived from an EMBL/GenBank/DDBJ whole genome shotgun (WGS) entry which is preliminary data.</text>
</comment>
<dbReference type="Proteomes" id="UP000664534">
    <property type="component" value="Unassembled WGS sequence"/>
</dbReference>
<keyword evidence="4" id="KW-1185">Reference proteome</keyword>
<protein>
    <recommendedName>
        <fullName evidence="2">USP domain-containing protein</fullName>
    </recommendedName>
</protein>
<dbReference type="GO" id="GO:0016579">
    <property type="term" value="P:protein deubiquitination"/>
    <property type="evidence" value="ECO:0007669"/>
    <property type="project" value="InterPro"/>
</dbReference>
<evidence type="ECO:0000256" key="1">
    <source>
        <dbReference type="SAM" id="MobiDB-lite"/>
    </source>
</evidence>
<dbReference type="GO" id="GO:0004843">
    <property type="term" value="F:cysteine-type deubiquitinase activity"/>
    <property type="evidence" value="ECO:0007669"/>
    <property type="project" value="InterPro"/>
</dbReference>
<dbReference type="InterPro" id="IPR038765">
    <property type="entry name" value="Papain-like_cys_pep_sf"/>
</dbReference>
<dbReference type="AlphaFoldDB" id="A0A8H3F953"/>
<name>A0A8H3F953_9LECA</name>
<dbReference type="Pfam" id="PF00443">
    <property type="entry name" value="UCH"/>
    <property type="match status" value="1"/>
</dbReference>
<evidence type="ECO:0000313" key="4">
    <source>
        <dbReference type="Proteomes" id="UP000664534"/>
    </source>
</evidence>
<feature type="compositionally biased region" description="Low complexity" evidence="1">
    <location>
        <begin position="96"/>
        <end position="108"/>
    </location>
</feature>
<dbReference type="EMBL" id="CAJPDT010000022">
    <property type="protein sequence ID" value="CAF9919320.1"/>
    <property type="molecule type" value="Genomic_DNA"/>
</dbReference>
<dbReference type="CDD" id="cd02257">
    <property type="entry name" value="Peptidase_C19"/>
    <property type="match status" value="1"/>
</dbReference>
<evidence type="ECO:0000313" key="3">
    <source>
        <dbReference type="EMBL" id="CAF9919320.1"/>
    </source>
</evidence>
<dbReference type="InterPro" id="IPR028889">
    <property type="entry name" value="USP"/>
</dbReference>
<dbReference type="SUPFAM" id="SSF54001">
    <property type="entry name" value="Cysteine proteinases"/>
    <property type="match status" value="1"/>
</dbReference>
<sequence>MRGDQSLLYDCRAVIYHRGDDLRAGRYVAYVRESLRDEESQQWILYDDEVMSIAQQQDVMVGSLNPGHSWDKACANHKEGIELVDPSPPDPDDESTLTTPPRSSPSTSQVAEIKQGAVDPEDQLNKARVALEQARANPKTSGAVLRTLQIDLRRKKKAYNVAN</sequence>
<dbReference type="InterPro" id="IPR001394">
    <property type="entry name" value="Peptidase_C19_UCH"/>
</dbReference>
<reference evidence="3" key="1">
    <citation type="submission" date="2021-03" db="EMBL/GenBank/DDBJ databases">
        <authorList>
            <person name="Tagirdzhanova G."/>
        </authorList>
    </citation>
    <scope>NUCLEOTIDE SEQUENCE</scope>
</reference>
<feature type="region of interest" description="Disordered" evidence="1">
    <location>
        <begin position="81"/>
        <end position="122"/>
    </location>
</feature>
<evidence type="ECO:0000259" key="2">
    <source>
        <dbReference type="PROSITE" id="PS50235"/>
    </source>
</evidence>
<organism evidence="3 4">
    <name type="scientific">Imshaugia aleurites</name>
    <dbReference type="NCBI Taxonomy" id="172621"/>
    <lineage>
        <taxon>Eukaryota</taxon>
        <taxon>Fungi</taxon>
        <taxon>Dikarya</taxon>
        <taxon>Ascomycota</taxon>
        <taxon>Pezizomycotina</taxon>
        <taxon>Lecanoromycetes</taxon>
        <taxon>OSLEUM clade</taxon>
        <taxon>Lecanoromycetidae</taxon>
        <taxon>Lecanorales</taxon>
        <taxon>Lecanorineae</taxon>
        <taxon>Parmeliaceae</taxon>
        <taxon>Imshaugia</taxon>
    </lineage>
</organism>
<dbReference type="PROSITE" id="PS50235">
    <property type="entry name" value="USP_3"/>
    <property type="match status" value="1"/>
</dbReference>
<dbReference type="OrthoDB" id="289038at2759"/>